<evidence type="ECO:0000256" key="3">
    <source>
        <dbReference type="ARBA" id="ARBA00004496"/>
    </source>
</evidence>
<feature type="transmembrane region" description="Helical" evidence="17">
    <location>
        <begin position="127"/>
        <end position="145"/>
    </location>
</feature>
<keyword evidence="8" id="KW-0808">Transferase</keyword>
<dbReference type="EMBL" id="CP101497">
    <property type="protein sequence ID" value="UTT63751.1"/>
    <property type="molecule type" value="Genomic_DNA"/>
</dbReference>
<feature type="transmembrane region" description="Helical" evidence="17">
    <location>
        <begin position="58"/>
        <end position="87"/>
    </location>
</feature>
<dbReference type="GO" id="GO:0016301">
    <property type="term" value="F:kinase activity"/>
    <property type="evidence" value="ECO:0007669"/>
    <property type="project" value="UniProtKB-KW"/>
</dbReference>
<evidence type="ECO:0000256" key="1">
    <source>
        <dbReference type="ARBA" id="ARBA00000085"/>
    </source>
</evidence>
<dbReference type="SMART" id="SM00387">
    <property type="entry name" value="HATPase_c"/>
    <property type="match status" value="1"/>
</dbReference>
<reference evidence="19" key="1">
    <citation type="submission" date="2022-07" db="EMBL/GenBank/DDBJ databases">
        <title>Taxonomic analysis of Microcella humidisoli nov. sp., isolated from riverside soil.</title>
        <authorList>
            <person name="Molina K.M."/>
            <person name="Kim S.B."/>
        </authorList>
    </citation>
    <scope>NUCLEOTIDE SEQUENCE</scope>
    <source>
        <strain evidence="19">MMS21-STM10</strain>
    </source>
</reference>
<keyword evidence="6" id="KW-0004">4Fe-4S</keyword>
<keyword evidence="17" id="KW-0812">Transmembrane</keyword>
<evidence type="ECO:0000259" key="18">
    <source>
        <dbReference type="PROSITE" id="PS50109"/>
    </source>
</evidence>
<dbReference type="PANTHER" id="PTHR24421:SF58">
    <property type="entry name" value="SIGNAL TRANSDUCTION HISTIDINE-PROTEIN KINASE_PHOSPHATASE UHPB"/>
    <property type="match status" value="1"/>
</dbReference>
<protein>
    <recommendedName>
        <fullName evidence="5">Oxygen sensor histidine kinase NreB</fullName>
        <ecNumber evidence="4">2.7.13.3</ecNumber>
    </recommendedName>
    <alternativeName>
        <fullName evidence="15">Nitrogen regulation protein B</fullName>
    </alternativeName>
</protein>
<evidence type="ECO:0000256" key="7">
    <source>
        <dbReference type="ARBA" id="ARBA00022490"/>
    </source>
</evidence>
<feature type="coiled-coil region" evidence="16">
    <location>
        <begin position="148"/>
        <end position="182"/>
    </location>
</feature>
<gene>
    <name evidence="19" type="ORF">NNL39_03680</name>
</gene>
<feature type="domain" description="Histidine kinase" evidence="18">
    <location>
        <begin position="292"/>
        <end position="374"/>
    </location>
</feature>
<evidence type="ECO:0000256" key="16">
    <source>
        <dbReference type="SAM" id="Coils"/>
    </source>
</evidence>
<dbReference type="Pfam" id="PF02518">
    <property type="entry name" value="HATPase_c"/>
    <property type="match status" value="1"/>
</dbReference>
<dbReference type="CDD" id="cd16917">
    <property type="entry name" value="HATPase_UhpB-NarQ-NarX-like"/>
    <property type="match status" value="1"/>
</dbReference>
<dbReference type="InterPro" id="IPR003594">
    <property type="entry name" value="HATPase_dom"/>
</dbReference>
<keyword evidence="17" id="KW-1133">Transmembrane helix</keyword>
<dbReference type="InterPro" id="IPR005467">
    <property type="entry name" value="His_kinase_dom"/>
</dbReference>
<dbReference type="InterPro" id="IPR011712">
    <property type="entry name" value="Sig_transdc_His_kin_sub3_dim/P"/>
</dbReference>
<dbReference type="InterPro" id="IPR050482">
    <property type="entry name" value="Sensor_HK_TwoCompSys"/>
</dbReference>
<keyword evidence="17" id="KW-0472">Membrane</keyword>
<comment type="cofactor">
    <cofactor evidence="2">
        <name>[4Fe-4S] cluster</name>
        <dbReference type="ChEBI" id="CHEBI:49883"/>
    </cofactor>
</comment>
<evidence type="ECO:0000256" key="12">
    <source>
        <dbReference type="ARBA" id="ARBA00023012"/>
    </source>
</evidence>
<evidence type="ECO:0000256" key="9">
    <source>
        <dbReference type="ARBA" id="ARBA00022723"/>
    </source>
</evidence>
<evidence type="ECO:0000256" key="13">
    <source>
        <dbReference type="ARBA" id="ARBA00023014"/>
    </source>
</evidence>
<evidence type="ECO:0000256" key="14">
    <source>
        <dbReference type="ARBA" id="ARBA00024827"/>
    </source>
</evidence>
<dbReference type="RefSeq" id="WP_255160879.1">
    <property type="nucleotide sequence ID" value="NZ_CP101497.1"/>
</dbReference>
<comment type="catalytic activity">
    <reaction evidence="1">
        <text>ATP + protein L-histidine = ADP + protein N-phospho-L-histidine.</text>
        <dbReference type="EC" id="2.7.13.3"/>
    </reaction>
</comment>
<dbReference type="SUPFAM" id="SSF55874">
    <property type="entry name" value="ATPase domain of HSP90 chaperone/DNA topoisomerase II/histidine kinase"/>
    <property type="match status" value="1"/>
</dbReference>
<evidence type="ECO:0000256" key="6">
    <source>
        <dbReference type="ARBA" id="ARBA00022485"/>
    </source>
</evidence>
<evidence type="ECO:0000256" key="4">
    <source>
        <dbReference type="ARBA" id="ARBA00012438"/>
    </source>
</evidence>
<keyword evidence="9" id="KW-0479">Metal-binding</keyword>
<keyword evidence="10 19" id="KW-0418">Kinase</keyword>
<dbReference type="InterPro" id="IPR004358">
    <property type="entry name" value="Sig_transdc_His_kin-like_C"/>
</dbReference>
<dbReference type="Proteomes" id="UP001060039">
    <property type="component" value="Chromosome"/>
</dbReference>
<keyword evidence="12" id="KW-0902">Two-component regulatory system</keyword>
<evidence type="ECO:0000313" key="20">
    <source>
        <dbReference type="Proteomes" id="UP001060039"/>
    </source>
</evidence>
<accession>A0ABY5FZJ4</accession>
<evidence type="ECO:0000256" key="10">
    <source>
        <dbReference type="ARBA" id="ARBA00022777"/>
    </source>
</evidence>
<evidence type="ECO:0000256" key="17">
    <source>
        <dbReference type="SAM" id="Phobius"/>
    </source>
</evidence>
<comment type="function">
    <text evidence="14">Member of the two-component regulatory system NreB/NreC involved in the control of dissimilatory nitrate/nitrite reduction in response to oxygen. NreB functions as a direct oxygen sensor histidine kinase which is autophosphorylated, in the absence of oxygen, probably at the conserved histidine residue, and transfers its phosphate group probably to a conserved aspartate residue of NreC. NreB/NreC activates the expression of the nitrate (narGHJI) and nitrite (nir) reductase operons, as well as the putative nitrate transporter gene narT.</text>
</comment>
<dbReference type="Gene3D" id="3.30.565.10">
    <property type="entry name" value="Histidine kinase-like ATPase, C-terminal domain"/>
    <property type="match status" value="1"/>
</dbReference>
<feature type="transmembrane region" description="Helical" evidence="17">
    <location>
        <begin position="6"/>
        <end position="22"/>
    </location>
</feature>
<feature type="transmembrane region" description="Helical" evidence="17">
    <location>
        <begin position="99"/>
        <end position="121"/>
    </location>
</feature>
<dbReference type="PRINTS" id="PR00344">
    <property type="entry name" value="BCTRLSENSOR"/>
</dbReference>
<evidence type="ECO:0000256" key="11">
    <source>
        <dbReference type="ARBA" id="ARBA00023004"/>
    </source>
</evidence>
<sequence>MRWWDAAVLGTAGLLAVVLLALTDSPWRIATGLAGLALLVVAWIALGRRGPESPRATAFVVLVVLSSGIVVAAYPTLAIIQVIAYPIAWVYSATIRRAVVVNIAIALAIGVGFLITLGVGVDNLVQTLFTVVLSLGFSLAMGFWISRMSELGEERGRLLAELQGAQQQIAALNREAGAVAERERLARELHDTIAQDLTGLVMLAQRARREAAAPDATLAMIEEGARAALGETRALVVAGAALDPDGLGLDSALHRLAERFERETGVQVSCAVAPGLALSRDADVVVLRCAQEALGNARKHARATRITIAVEPAGDGGVRLRVSDDGIGFDPGVAAAGFGLSGMTERLALVGGTLGVTSAHGAGTVIVAELPASIPNPAVTG</sequence>
<keyword evidence="11" id="KW-0408">Iron</keyword>
<evidence type="ECO:0000256" key="8">
    <source>
        <dbReference type="ARBA" id="ARBA00022679"/>
    </source>
</evidence>
<keyword evidence="13" id="KW-0411">Iron-sulfur</keyword>
<proteinExistence type="predicted"/>
<evidence type="ECO:0000256" key="2">
    <source>
        <dbReference type="ARBA" id="ARBA00001966"/>
    </source>
</evidence>
<dbReference type="Gene3D" id="1.20.5.1930">
    <property type="match status" value="1"/>
</dbReference>
<dbReference type="InterPro" id="IPR036890">
    <property type="entry name" value="HATPase_C_sf"/>
</dbReference>
<comment type="subcellular location">
    <subcellularLocation>
        <location evidence="3">Cytoplasm</location>
    </subcellularLocation>
</comment>
<dbReference type="PROSITE" id="PS50109">
    <property type="entry name" value="HIS_KIN"/>
    <property type="match status" value="1"/>
</dbReference>
<keyword evidence="7" id="KW-0963">Cytoplasm</keyword>
<dbReference type="Pfam" id="PF07730">
    <property type="entry name" value="HisKA_3"/>
    <property type="match status" value="1"/>
</dbReference>
<dbReference type="InterPro" id="IPR017205">
    <property type="entry name" value="Sig_transdc_His_kinase_ChrS"/>
</dbReference>
<evidence type="ECO:0000256" key="15">
    <source>
        <dbReference type="ARBA" id="ARBA00030800"/>
    </source>
</evidence>
<evidence type="ECO:0000256" key="5">
    <source>
        <dbReference type="ARBA" id="ARBA00017322"/>
    </source>
</evidence>
<name>A0ABY5FZJ4_9MICO</name>
<dbReference type="PANTHER" id="PTHR24421">
    <property type="entry name" value="NITRATE/NITRITE SENSOR PROTEIN NARX-RELATED"/>
    <property type="match status" value="1"/>
</dbReference>
<organism evidence="19 20">
    <name type="scientific">Microcella humidisoli</name>
    <dbReference type="NCBI Taxonomy" id="2963406"/>
    <lineage>
        <taxon>Bacteria</taxon>
        <taxon>Bacillati</taxon>
        <taxon>Actinomycetota</taxon>
        <taxon>Actinomycetes</taxon>
        <taxon>Micrococcales</taxon>
        <taxon>Microbacteriaceae</taxon>
        <taxon>Microcella</taxon>
    </lineage>
</organism>
<keyword evidence="16" id="KW-0175">Coiled coil</keyword>
<feature type="transmembrane region" description="Helical" evidence="17">
    <location>
        <begin position="29"/>
        <end position="46"/>
    </location>
</feature>
<keyword evidence="20" id="KW-1185">Reference proteome</keyword>
<dbReference type="PIRSF" id="PIRSF037434">
    <property type="entry name" value="STHK_ChrS"/>
    <property type="match status" value="1"/>
</dbReference>
<evidence type="ECO:0000313" key="19">
    <source>
        <dbReference type="EMBL" id="UTT63751.1"/>
    </source>
</evidence>
<dbReference type="EC" id="2.7.13.3" evidence="4"/>